<proteinExistence type="predicted"/>
<dbReference type="Gene3D" id="3.30.420.10">
    <property type="entry name" value="Ribonuclease H-like superfamily/Ribonuclease H"/>
    <property type="match status" value="1"/>
</dbReference>
<protein>
    <recommendedName>
        <fullName evidence="2">Transposable element Tc3 transposase</fullName>
    </recommendedName>
</protein>
<dbReference type="EMBL" id="GALX01004615">
    <property type="protein sequence ID" value="JAB63851.1"/>
    <property type="molecule type" value="Transcribed_RNA"/>
</dbReference>
<name>V5I8I7_ANOGL</name>
<dbReference type="GO" id="GO:0003676">
    <property type="term" value="F:nucleic acid binding"/>
    <property type="evidence" value="ECO:0007669"/>
    <property type="project" value="InterPro"/>
</dbReference>
<accession>V5I8I7</accession>
<dbReference type="InterPro" id="IPR036397">
    <property type="entry name" value="RNaseH_sf"/>
</dbReference>
<feature type="non-terminal residue" evidence="1">
    <location>
        <position position="1"/>
    </location>
</feature>
<dbReference type="PANTHER" id="PTHR47326">
    <property type="entry name" value="TRANSPOSABLE ELEMENT TC3 TRANSPOSASE-LIKE PROTEIN"/>
    <property type="match status" value="1"/>
</dbReference>
<reference evidence="1" key="1">
    <citation type="submission" date="2013-07" db="EMBL/GenBank/DDBJ databases">
        <title>Midgut Transcriptome Profiling of Anoplphora glabripennis, a Lignocellulose Degrading, Wood-Boring Cerambycid.</title>
        <authorList>
            <person name="Scully E.D."/>
            <person name="Hoover K."/>
            <person name="Carlson J.E."/>
            <person name="Tien M."/>
            <person name="Geib S.M."/>
        </authorList>
    </citation>
    <scope>NUCLEOTIDE SEQUENCE</scope>
</reference>
<evidence type="ECO:0000313" key="1">
    <source>
        <dbReference type="EMBL" id="JAB63851.1"/>
    </source>
</evidence>
<dbReference type="AlphaFoldDB" id="V5I8I7"/>
<dbReference type="PANTHER" id="PTHR47326:SF1">
    <property type="entry name" value="HTH PSQ-TYPE DOMAIN-CONTAINING PROTEIN"/>
    <property type="match status" value="1"/>
</dbReference>
<sequence length="175" mass="20850">ITERGLQKTHEFIETSLYPQKIGIWVAISRRRIIGPIFFQEVINGERYRGILRQALEQMHDDELQFGYFQQDGAPAHTAADTIRYLEEFYGDRIISRALWPSRTPDLTPLNYYFFGRIKNNIFKQRVHTLEDLEVAIRHEIESIMPIELERVFECMKQRVNLCLENEGRHFKHLL</sequence>
<evidence type="ECO:0008006" key="2">
    <source>
        <dbReference type="Google" id="ProtNLM"/>
    </source>
</evidence>
<organism evidence="1">
    <name type="scientific">Anoplophora glabripennis</name>
    <name type="common">Asian longhorn beetle</name>
    <name type="synonym">Anoplophora nobilis</name>
    <dbReference type="NCBI Taxonomy" id="217634"/>
    <lineage>
        <taxon>Eukaryota</taxon>
        <taxon>Metazoa</taxon>
        <taxon>Ecdysozoa</taxon>
        <taxon>Arthropoda</taxon>
        <taxon>Hexapoda</taxon>
        <taxon>Insecta</taxon>
        <taxon>Pterygota</taxon>
        <taxon>Neoptera</taxon>
        <taxon>Endopterygota</taxon>
        <taxon>Coleoptera</taxon>
        <taxon>Polyphaga</taxon>
        <taxon>Cucujiformia</taxon>
        <taxon>Chrysomeloidea</taxon>
        <taxon>Cerambycidae</taxon>
        <taxon>Lamiinae</taxon>
        <taxon>Lamiini</taxon>
        <taxon>Anoplophora</taxon>
    </lineage>
</organism>